<sequence length="38" mass="4382">MITMILLISSTKLLLALFVMCVVASLVIRLIRYWLDND</sequence>
<reference evidence="2 3" key="1">
    <citation type="journal article" date="2012" name="J. Bacteriol.">
        <title>Genome Sequence of the Filamentous Bacterium Fibrisoma limi BUZ 3T.</title>
        <authorList>
            <person name="Filippini M."/>
            <person name="Qi W."/>
            <person name="Jaenicke S."/>
            <person name="Goesmann A."/>
            <person name="Smits T.H."/>
            <person name="Bagheri H.C."/>
        </authorList>
    </citation>
    <scope>NUCLEOTIDE SEQUENCE [LARGE SCALE GENOMIC DNA]</scope>
    <source>
        <strain evidence="3">BUZ 3T</strain>
    </source>
</reference>
<dbReference type="Proteomes" id="UP000009309">
    <property type="component" value="Unassembled WGS sequence"/>
</dbReference>
<evidence type="ECO:0000256" key="1">
    <source>
        <dbReference type="SAM" id="Phobius"/>
    </source>
</evidence>
<dbReference type="STRING" id="1185876.BN8_05919"/>
<keyword evidence="3" id="KW-1185">Reference proteome</keyword>
<comment type="caution">
    <text evidence="2">The sequence shown here is derived from an EMBL/GenBank/DDBJ whole genome shotgun (WGS) entry which is preliminary data.</text>
</comment>
<dbReference type="AlphaFoldDB" id="I2GRN5"/>
<feature type="transmembrane region" description="Helical" evidence="1">
    <location>
        <begin position="12"/>
        <end position="35"/>
    </location>
</feature>
<proteinExistence type="predicted"/>
<keyword evidence="1" id="KW-0472">Membrane</keyword>
<name>I2GRN5_9BACT</name>
<gene>
    <name evidence="2" type="ORF">BN8_05919</name>
</gene>
<dbReference type="EMBL" id="CAIT01000009">
    <property type="protein sequence ID" value="CCH56563.1"/>
    <property type="molecule type" value="Genomic_DNA"/>
</dbReference>
<evidence type="ECO:0000313" key="2">
    <source>
        <dbReference type="EMBL" id="CCH56563.1"/>
    </source>
</evidence>
<protein>
    <submittedName>
        <fullName evidence="2">Uncharacterized protein</fullName>
    </submittedName>
</protein>
<accession>I2GRN5</accession>
<keyword evidence="1" id="KW-1133">Transmembrane helix</keyword>
<keyword evidence="1" id="KW-0812">Transmembrane</keyword>
<organism evidence="2 3">
    <name type="scientific">Fibrisoma limi BUZ 3</name>
    <dbReference type="NCBI Taxonomy" id="1185876"/>
    <lineage>
        <taxon>Bacteria</taxon>
        <taxon>Pseudomonadati</taxon>
        <taxon>Bacteroidota</taxon>
        <taxon>Cytophagia</taxon>
        <taxon>Cytophagales</taxon>
        <taxon>Spirosomataceae</taxon>
        <taxon>Fibrisoma</taxon>
    </lineage>
</organism>
<evidence type="ECO:0000313" key="3">
    <source>
        <dbReference type="Proteomes" id="UP000009309"/>
    </source>
</evidence>